<evidence type="ECO:0000313" key="1">
    <source>
        <dbReference type="EMBL" id="RKU47139.1"/>
    </source>
</evidence>
<organism evidence="1 2">
    <name type="scientific">Coniochaeta pulveracea</name>
    <dbReference type="NCBI Taxonomy" id="177199"/>
    <lineage>
        <taxon>Eukaryota</taxon>
        <taxon>Fungi</taxon>
        <taxon>Dikarya</taxon>
        <taxon>Ascomycota</taxon>
        <taxon>Pezizomycotina</taxon>
        <taxon>Sordariomycetes</taxon>
        <taxon>Sordariomycetidae</taxon>
        <taxon>Coniochaetales</taxon>
        <taxon>Coniochaetaceae</taxon>
        <taxon>Coniochaeta</taxon>
    </lineage>
</organism>
<sequence length="78" mass="8614">MAMELGTIVTQEQLAADTLLQQAEEALHTRDTPLVKTALLIGEEIPDIQGLVEEKTSSLRVLDLDYTVKPAAHWAWEG</sequence>
<accession>A0A420YGY7</accession>
<proteinExistence type="predicted"/>
<dbReference type="Proteomes" id="UP000275385">
    <property type="component" value="Unassembled WGS sequence"/>
</dbReference>
<keyword evidence="2" id="KW-1185">Reference proteome</keyword>
<protein>
    <submittedName>
        <fullName evidence="1">Uncharacterized protein</fullName>
    </submittedName>
</protein>
<name>A0A420YGY7_9PEZI</name>
<reference evidence="1 2" key="1">
    <citation type="submission" date="2018-08" db="EMBL/GenBank/DDBJ databases">
        <title>Draft genome of the lignicolous fungus Coniochaeta pulveracea.</title>
        <authorList>
            <person name="Borstlap C.J."/>
            <person name="De Witt R.N."/>
            <person name="Botha A."/>
            <person name="Volschenk H."/>
        </authorList>
    </citation>
    <scope>NUCLEOTIDE SEQUENCE [LARGE SCALE GENOMIC DNA]</scope>
    <source>
        <strain evidence="1 2">CAB683</strain>
    </source>
</reference>
<evidence type="ECO:0000313" key="2">
    <source>
        <dbReference type="Proteomes" id="UP000275385"/>
    </source>
</evidence>
<dbReference type="EMBL" id="QVQW01000010">
    <property type="protein sequence ID" value="RKU47139.1"/>
    <property type="molecule type" value="Genomic_DNA"/>
</dbReference>
<dbReference type="AlphaFoldDB" id="A0A420YGY7"/>
<comment type="caution">
    <text evidence="1">The sequence shown here is derived from an EMBL/GenBank/DDBJ whole genome shotgun (WGS) entry which is preliminary data.</text>
</comment>
<gene>
    <name evidence="1" type="ORF">DL546_005924</name>
</gene>